<evidence type="ECO:0000313" key="3">
    <source>
        <dbReference type="Proteomes" id="UP001596060"/>
    </source>
</evidence>
<reference evidence="3" key="1">
    <citation type="journal article" date="2019" name="Int. J. Syst. Evol. Microbiol.">
        <title>The Global Catalogue of Microorganisms (GCM) 10K type strain sequencing project: providing services to taxonomists for standard genome sequencing and annotation.</title>
        <authorList>
            <consortium name="The Broad Institute Genomics Platform"/>
            <consortium name="The Broad Institute Genome Sequencing Center for Infectious Disease"/>
            <person name="Wu L."/>
            <person name="Ma J."/>
        </authorList>
    </citation>
    <scope>NUCLEOTIDE SEQUENCE [LARGE SCALE GENOMIC DNA]</scope>
    <source>
        <strain evidence="3">CCUG 43117</strain>
    </source>
</reference>
<accession>A0ABW0PAV2</accession>
<dbReference type="Proteomes" id="UP001596060">
    <property type="component" value="Unassembled WGS sequence"/>
</dbReference>
<keyword evidence="3" id="KW-1185">Reference proteome</keyword>
<keyword evidence="1" id="KW-0812">Transmembrane</keyword>
<sequence>MTQIDLGTNHPGNRAQLSPRAVEFGLAVTLAVLQATWTGVLAYGVWRLIFG</sequence>
<evidence type="ECO:0000256" key="1">
    <source>
        <dbReference type="SAM" id="Phobius"/>
    </source>
</evidence>
<keyword evidence="1" id="KW-0472">Membrane</keyword>
<gene>
    <name evidence="2" type="ORF">ACFPN9_27680</name>
</gene>
<keyword evidence="1" id="KW-1133">Transmembrane helix</keyword>
<evidence type="ECO:0000313" key="2">
    <source>
        <dbReference type="EMBL" id="MFC5509018.1"/>
    </source>
</evidence>
<dbReference type="EMBL" id="JBHSLU010000130">
    <property type="protein sequence ID" value="MFC5509018.1"/>
    <property type="molecule type" value="Genomic_DNA"/>
</dbReference>
<feature type="transmembrane region" description="Helical" evidence="1">
    <location>
        <begin position="24"/>
        <end position="46"/>
    </location>
</feature>
<proteinExistence type="predicted"/>
<organism evidence="2 3">
    <name type="scientific">Bosea massiliensis</name>
    <dbReference type="NCBI Taxonomy" id="151419"/>
    <lineage>
        <taxon>Bacteria</taxon>
        <taxon>Pseudomonadati</taxon>
        <taxon>Pseudomonadota</taxon>
        <taxon>Alphaproteobacteria</taxon>
        <taxon>Hyphomicrobiales</taxon>
        <taxon>Boseaceae</taxon>
        <taxon>Bosea</taxon>
    </lineage>
</organism>
<dbReference type="RefSeq" id="WP_377817938.1">
    <property type="nucleotide sequence ID" value="NZ_JBHSLU010000130.1"/>
</dbReference>
<name>A0ABW0PAV2_9HYPH</name>
<protein>
    <submittedName>
        <fullName evidence="2">Uncharacterized protein</fullName>
    </submittedName>
</protein>
<comment type="caution">
    <text evidence="2">The sequence shown here is derived from an EMBL/GenBank/DDBJ whole genome shotgun (WGS) entry which is preliminary data.</text>
</comment>